<gene>
    <name evidence="7" type="ORF">J4G78_08060</name>
</gene>
<evidence type="ECO:0000256" key="2">
    <source>
        <dbReference type="ARBA" id="ARBA00022448"/>
    </source>
</evidence>
<dbReference type="PANTHER" id="PTHR40980">
    <property type="entry name" value="PLUG DOMAIN-CONTAINING PROTEIN"/>
    <property type="match status" value="1"/>
</dbReference>
<dbReference type="SUPFAM" id="SSF49452">
    <property type="entry name" value="Starch-binding domain-like"/>
    <property type="match status" value="1"/>
</dbReference>
<dbReference type="Pfam" id="PF13620">
    <property type="entry name" value="CarboxypepD_reg"/>
    <property type="match status" value="1"/>
</dbReference>
<dbReference type="InterPro" id="IPR011662">
    <property type="entry name" value="Secretin/TonB_short_N"/>
</dbReference>
<evidence type="ECO:0000313" key="7">
    <source>
        <dbReference type="EMBL" id="QTD57466.1"/>
    </source>
</evidence>
<dbReference type="NCBIfam" id="TIGR01782">
    <property type="entry name" value="TonB-Xanth-Caul"/>
    <property type="match status" value="1"/>
</dbReference>
<dbReference type="Gene3D" id="2.60.40.1120">
    <property type="entry name" value="Carboxypeptidase-like, regulatory domain"/>
    <property type="match status" value="1"/>
</dbReference>
<keyword evidence="2" id="KW-0813">Transport</keyword>
<keyword evidence="5" id="KW-0732">Signal</keyword>
<evidence type="ECO:0000256" key="3">
    <source>
        <dbReference type="ARBA" id="ARBA00023136"/>
    </source>
</evidence>
<protein>
    <submittedName>
        <fullName evidence="7">TonB-dependent receptor</fullName>
    </submittedName>
</protein>
<dbReference type="InterPro" id="IPR012910">
    <property type="entry name" value="Plug_dom"/>
</dbReference>
<keyword evidence="3" id="KW-0472">Membrane</keyword>
<dbReference type="SMART" id="SM00965">
    <property type="entry name" value="STN"/>
    <property type="match status" value="1"/>
</dbReference>
<accession>A0ABX7T7I5</accession>
<organism evidence="7 8">
    <name type="scientific">Parasphingorhabdus cellanae</name>
    <dbReference type="NCBI Taxonomy" id="2806553"/>
    <lineage>
        <taxon>Bacteria</taxon>
        <taxon>Pseudomonadati</taxon>
        <taxon>Pseudomonadota</taxon>
        <taxon>Alphaproteobacteria</taxon>
        <taxon>Sphingomonadales</taxon>
        <taxon>Sphingomonadaceae</taxon>
        <taxon>Parasphingorhabdus</taxon>
    </lineage>
</organism>
<dbReference type="InterPro" id="IPR010104">
    <property type="entry name" value="TonB_rcpt_bac"/>
</dbReference>
<evidence type="ECO:0000256" key="1">
    <source>
        <dbReference type="ARBA" id="ARBA00004442"/>
    </source>
</evidence>
<feature type="chain" id="PRO_5047270570" evidence="5">
    <location>
        <begin position="32"/>
        <end position="1185"/>
    </location>
</feature>
<evidence type="ECO:0000256" key="5">
    <source>
        <dbReference type="SAM" id="SignalP"/>
    </source>
</evidence>
<comment type="subcellular location">
    <subcellularLocation>
        <location evidence="1">Cell outer membrane</location>
    </subcellularLocation>
</comment>
<keyword evidence="4" id="KW-0998">Cell outer membrane</keyword>
<dbReference type="Pfam" id="PF07715">
    <property type="entry name" value="Plug"/>
    <property type="match status" value="1"/>
</dbReference>
<feature type="signal peptide" evidence="5">
    <location>
        <begin position="1"/>
        <end position="31"/>
    </location>
</feature>
<keyword evidence="8" id="KW-1185">Reference proteome</keyword>
<evidence type="ECO:0000313" key="8">
    <source>
        <dbReference type="Proteomes" id="UP000663923"/>
    </source>
</evidence>
<name>A0ABX7T7I5_9SPHN</name>
<dbReference type="Pfam" id="PF07660">
    <property type="entry name" value="STN"/>
    <property type="match status" value="1"/>
</dbReference>
<dbReference type="Pfam" id="PF14905">
    <property type="entry name" value="OMP_b-brl_3"/>
    <property type="match status" value="1"/>
</dbReference>
<reference evidence="7 8" key="1">
    <citation type="submission" date="2021-03" db="EMBL/GenBank/DDBJ databases">
        <title>Complete genome of Parasphingorhabdus_sp.JHSY0214.</title>
        <authorList>
            <person name="Yoo J.H."/>
            <person name="Bae J.W."/>
        </authorList>
    </citation>
    <scope>NUCLEOTIDE SEQUENCE [LARGE SCALE GENOMIC DNA]</scope>
    <source>
        <strain evidence="7 8">JHSY0214</strain>
    </source>
</reference>
<dbReference type="Gene3D" id="2.40.170.20">
    <property type="entry name" value="TonB-dependent receptor, beta-barrel domain"/>
    <property type="match status" value="1"/>
</dbReference>
<dbReference type="Gene3D" id="2.170.130.10">
    <property type="entry name" value="TonB-dependent receptor, plug domain"/>
    <property type="match status" value="1"/>
</dbReference>
<dbReference type="Gene3D" id="3.55.50.30">
    <property type="match status" value="1"/>
</dbReference>
<dbReference type="RefSeq" id="WP_207989952.1">
    <property type="nucleotide sequence ID" value="NZ_CP071794.1"/>
</dbReference>
<sequence length="1185" mass="131171">MNFRAFRTSFLSGSVASAALVIFAQSVPAYAQQQTYTFDIPSQELGPALRAFAKTARQQILFDDADVRGKRAKALKGSYTARTALNKLLAGTALSVRQGQSGVFIVRQLTATPASQAVSGPVISEAPTNDSPTGIVSGTVVNRTTGSALAGALVRIQGTDLETVTDDRGQYYFPAVPRGRRVVRVEYLGESVTTVNVSVSAGSRQTANIVLGEITDDIVVFGYRSSIQQALNKQKNADNSATIVSSDLLGGFPAETVSEALRRVPGVAFGRDDATGEGSRILVRGFSSEAIQVQLNGLDLQGSNLDRTIDLSGFLTDNISEIRIQKSLLPSHEASGSGGLIEIETKSGLDYGDFAFNFSVEGETNTIASYGGEYQVNATMAKKITNNFGIVGSIQYRKTDRQNYDVSISDRIPNVLPAGFTAISQINGEENFPFEPEFEDRLIAGSRFSRRNRDEETLTASVNLAWDIADHTQLRLDLQRNMRNSVFEQSQVNASYNTFRRDVFVPELDGEVRRRNTYDSWRPTNTLRNTDQRLNSNIISFRGETVLDRLQLDYKLGYSGSRTKTDNTVIFLEGDIIRSGDLDIIINPATAVINTQDNAAMTPKYVDGGFVTLSNGLIIPSLTEAGYDSLINAEKYVVRSANRSFSNSPTDAYIGEFTATYEPDIGVIDYLKVGGKYNLSIRKAADDRPTSSIGNLKKSQEYKRIFGRNTPLSDIGISLFDTGSLSDIGADDLIVSFLPGSSVEDIFSGLDRFLVDDPNTGVNEERFRFRDFTELNPFLESLGLKPAKSKEERIAAFFETKINFGDFDAVGGVRMEQVTRTGTTIVTPSIRTDNDFQEPRITFFDQGLIDFNDLAGTQRTWTPSILVNYRPTDNIVARFGYFRSTINPSFLLLRRPTTYQLDIRSAITDQIRIRESNPDLVPSVTDNFDLDIAYYFQDSPGLIRASLFYKKISNNFTDVVSTESENADVRQRVLDYLEPLAATRPDLLTFDDDAVYLLERPENGVGGSIYGFELELIRQLDFLPGFLKDFGVLGNVTYTTSDFPTLLNGVDENRRFKQFLLDLPLEDQAAWVYNLSLNYARGGFDGRVIYTHQTEAVSSYNVHDLNQIVPAYSTLDLRLSYTFDKGGSGWTIFFEGDDLLHGPHDPDIRSGTGSNPDRKDARYFFSDSLQFNGGRTFTMGIKGRF</sequence>
<evidence type="ECO:0000256" key="4">
    <source>
        <dbReference type="ARBA" id="ARBA00023237"/>
    </source>
</evidence>
<evidence type="ECO:0000259" key="6">
    <source>
        <dbReference type="SMART" id="SM00965"/>
    </source>
</evidence>
<dbReference type="InterPro" id="IPR036942">
    <property type="entry name" value="Beta-barrel_TonB_sf"/>
</dbReference>
<dbReference type="InterPro" id="IPR041700">
    <property type="entry name" value="OMP_b-brl_3"/>
</dbReference>
<keyword evidence="7" id="KW-0675">Receptor</keyword>
<proteinExistence type="predicted"/>
<dbReference type="EMBL" id="CP071794">
    <property type="protein sequence ID" value="QTD57466.1"/>
    <property type="molecule type" value="Genomic_DNA"/>
</dbReference>
<dbReference type="InterPro" id="IPR037066">
    <property type="entry name" value="Plug_dom_sf"/>
</dbReference>
<dbReference type="InterPro" id="IPR013784">
    <property type="entry name" value="Carb-bd-like_fold"/>
</dbReference>
<dbReference type="PANTHER" id="PTHR40980:SF4">
    <property type="entry name" value="TONB-DEPENDENT RECEPTOR-LIKE BETA-BARREL DOMAIN-CONTAINING PROTEIN"/>
    <property type="match status" value="1"/>
</dbReference>
<feature type="domain" description="Secretin/TonB short N-terminal" evidence="6">
    <location>
        <begin position="58"/>
        <end position="109"/>
    </location>
</feature>
<dbReference type="SUPFAM" id="SSF56935">
    <property type="entry name" value="Porins"/>
    <property type="match status" value="1"/>
</dbReference>
<dbReference type="Proteomes" id="UP000663923">
    <property type="component" value="Chromosome"/>
</dbReference>